<gene>
    <name evidence="1" type="ORF">CU102_19340</name>
</gene>
<dbReference type="EMBL" id="PGGO01000016">
    <property type="protein sequence ID" value="PSH65653.1"/>
    <property type="molecule type" value="Genomic_DNA"/>
</dbReference>
<keyword evidence="2" id="KW-1185">Reference proteome</keyword>
<comment type="caution">
    <text evidence="1">The sequence shown here is derived from an EMBL/GenBank/DDBJ whole genome shotgun (WGS) entry which is preliminary data.</text>
</comment>
<sequence>MLDRAPNARDYVLTAFGPLLFEMFALRGRNRDWLAFFLGLTIELSFFQAKGIGIIAPPHTAEC</sequence>
<protein>
    <submittedName>
        <fullName evidence="1">Uncharacterized protein</fullName>
    </submittedName>
</protein>
<accession>A0A2P7BGP7</accession>
<organism evidence="1 2">
    <name type="scientific">Phyllobacterium brassicacearum</name>
    <dbReference type="NCBI Taxonomy" id="314235"/>
    <lineage>
        <taxon>Bacteria</taxon>
        <taxon>Pseudomonadati</taxon>
        <taxon>Pseudomonadota</taxon>
        <taxon>Alphaproteobacteria</taxon>
        <taxon>Hyphomicrobiales</taxon>
        <taxon>Phyllobacteriaceae</taxon>
        <taxon>Phyllobacterium</taxon>
    </lineage>
</organism>
<reference evidence="2" key="1">
    <citation type="submission" date="2017-11" db="EMBL/GenBank/DDBJ databases">
        <authorList>
            <person name="Kuznetsova I."/>
            <person name="Sazanova A."/>
            <person name="Chirak E."/>
            <person name="Safronova V."/>
            <person name="Willems A."/>
        </authorList>
    </citation>
    <scope>NUCLEOTIDE SEQUENCE [LARGE SCALE GENOMIC DNA]</scope>
    <source>
        <strain evidence="2">STM 196</strain>
    </source>
</reference>
<evidence type="ECO:0000313" key="1">
    <source>
        <dbReference type="EMBL" id="PSH65653.1"/>
    </source>
</evidence>
<evidence type="ECO:0000313" key="2">
    <source>
        <dbReference type="Proteomes" id="UP000241444"/>
    </source>
</evidence>
<name>A0A2P7BGP7_9HYPH</name>
<dbReference type="AlphaFoldDB" id="A0A2P7BGP7"/>
<proteinExistence type="predicted"/>
<dbReference type="Proteomes" id="UP000241444">
    <property type="component" value="Unassembled WGS sequence"/>
</dbReference>